<dbReference type="EC" id="2.7.13.3" evidence="2"/>
<dbReference type="PRINTS" id="PR00344">
    <property type="entry name" value="BCTRLSENSOR"/>
</dbReference>
<dbReference type="Pfam" id="PF00512">
    <property type="entry name" value="HisKA"/>
    <property type="match status" value="1"/>
</dbReference>
<evidence type="ECO:0000256" key="4">
    <source>
        <dbReference type="ARBA" id="ARBA00023012"/>
    </source>
</evidence>
<dbReference type="SMART" id="SM00448">
    <property type="entry name" value="REC"/>
    <property type="match status" value="1"/>
</dbReference>
<dbReference type="Pfam" id="PF01627">
    <property type="entry name" value="Hpt"/>
    <property type="match status" value="1"/>
</dbReference>
<reference evidence="9 10" key="1">
    <citation type="submission" date="2018-04" db="EMBL/GenBank/DDBJ databases">
        <title>Genome sequencing of Gemmobacter.</title>
        <authorList>
            <person name="Yi H."/>
            <person name="Baek M.-G."/>
        </authorList>
    </citation>
    <scope>NUCLEOTIDE SEQUENCE [LARGE SCALE GENOMIC DNA]</scope>
    <source>
        <strain evidence="9 10">HYN0069</strain>
    </source>
</reference>
<protein>
    <recommendedName>
        <fullName evidence="2">histidine kinase</fullName>
        <ecNumber evidence="2">2.7.13.3</ecNumber>
    </recommendedName>
</protein>
<dbReference type="OrthoDB" id="9801651at2"/>
<evidence type="ECO:0000256" key="3">
    <source>
        <dbReference type="ARBA" id="ARBA00022553"/>
    </source>
</evidence>
<feature type="domain" description="Histidine kinase" evidence="7">
    <location>
        <begin position="189"/>
        <end position="405"/>
    </location>
</feature>
<evidence type="ECO:0000259" key="7">
    <source>
        <dbReference type="PROSITE" id="PS50109"/>
    </source>
</evidence>
<dbReference type="RefSeq" id="WP_108435101.1">
    <property type="nucleotide sequence ID" value="NZ_CP028918.1"/>
</dbReference>
<feature type="domain" description="Response regulatory" evidence="8">
    <location>
        <begin position="426"/>
        <end position="543"/>
    </location>
</feature>
<dbReference type="InterPro" id="IPR004358">
    <property type="entry name" value="Sig_transdc_His_kin-like_C"/>
</dbReference>
<dbReference type="GO" id="GO:0005524">
    <property type="term" value="F:ATP binding"/>
    <property type="evidence" value="ECO:0007669"/>
    <property type="project" value="UniProtKB-KW"/>
</dbReference>
<dbReference type="InterPro" id="IPR011006">
    <property type="entry name" value="CheY-like_superfamily"/>
</dbReference>
<feature type="modified residue" description="4-aspartylphosphate" evidence="5">
    <location>
        <position position="475"/>
    </location>
</feature>
<dbReference type="InterPro" id="IPR036097">
    <property type="entry name" value="HisK_dim/P_sf"/>
</dbReference>
<dbReference type="InterPro" id="IPR036641">
    <property type="entry name" value="HPT_dom_sf"/>
</dbReference>
<keyword evidence="6" id="KW-0812">Transmembrane</keyword>
<dbReference type="SUPFAM" id="SSF47384">
    <property type="entry name" value="Homodimeric domain of signal transducing histidine kinase"/>
    <property type="match status" value="1"/>
</dbReference>
<gene>
    <name evidence="9" type="ORF">HYN69_06945</name>
</gene>
<evidence type="ECO:0000259" key="8">
    <source>
        <dbReference type="PROSITE" id="PS50110"/>
    </source>
</evidence>
<evidence type="ECO:0000256" key="1">
    <source>
        <dbReference type="ARBA" id="ARBA00000085"/>
    </source>
</evidence>
<dbReference type="PANTHER" id="PTHR45339">
    <property type="entry name" value="HYBRID SIGNAL TRANSDUCTION HISTIDINE KINASE J"/>
    <property type="match status" value="1"/>
</dbReference>
<dbReference type="PROSITE" id="PS50110">
    <property type="entry name" value="RESPONSE_REGULATORY"/>
    <property type="match status" value="1"/>
</dbReference>
<dbReference type="KEGG" id="geh:HYN69_06945"/>
<dbReference type="GO" id="GO:0000155">
    <property type="term" value="F:phosphorelay sensor kinase activity"/>
    <property type="evidence" value="ECO:0007669"/>
    <property type="project" value="InterPro"/>
</dbReference>
<evidence type="ECO:0000256" key="5">
    <source>
        <dbReference type="PROSITE-ProRule" id="PRU00169"/>
    </source>
</evidence>
<dbReference type="CDD" id="cd17546">
    <property type="entry name" value="REC_hyHK_CKI1_RcsC-like"/>
    <property type="match status" value="1"/>
</dbReference>
<dbReference type="Gene3D" id="1.10.287.130">
    <property type="match status" value="1"/>
</dbReference>
<dbReference type="Pfam" id="PF00072">
    <property type="entry name" value="Response_reg"/>
    <property type="match status" value="1"/>
</dbReference>
<dbReference type="EMBL" id="CP028918">
    <property type="protein sequence ID" value="AWB48282.1"/>
    <property type="molecule type" value="Genomic_DNA"/>
</dbReference>
<feature type="transmembrane region" description="Helical" evidence="6">
    <location>
        <begin position="12"/>
        <end position="33"/>
    </location>
</feature>
<keyword evidence="3 5" id="KW-0597">Phosphoprotein</keyword>
<dbReference type="FunFam" id="3.30.565.10:FF:000010">
    <property type="entry name" value="Sensor histidine kinase RcsC"/>
    <property type="match status" value="1"/>
</dbReference>
<feature type="transmembrane region" description="Helical" evidence="6">
    <location>
        <begin position="136"/>
        <end position="161"/>
    </location>
</feature>
<keyword evidence="10" id="KW-1185">Reference proteome</keyword>
<dbReference type="Gene3D" id="3.30.565.10">
    <property type="entry name" value="Histidine kinase-like ATPase, C-terminal domain"/>
    <property type="match status" value="1"/>
</dbReference>
<keyword evidence="4" id="KW-0902">Two-component regulatory system</keyword>
<sequence>MRQALLGGLRLTGLRLVIVALSAVGLITTSAALELFRFGELSATIEHSIDAAAAGQQALFALSQALGAVALDDSDETRASLARATEAAQAAASDLPVGAPLAEQSDAASALAAKGAQQLGSGIALWGKASAWLSQVLSLLLASIVVLLFTVVLRMLAYLSARDRTEAELRRAKAGAEAANAAKSDFLASISHEIRTPLTAIRGYSDLLAAGPLDDAQRDQLDRLRDANCVLGRLIEDMLDLSKIEAGRIDLLDAPFDVAAMIDPVLGMVRPVAGAKGLALIAHVAPDVPRVLVADEARLMQVVLNLTNNAVKFTPSGRVVVDVARQGDWLQIAVSDTGIGIAASDMPNLFKRFSQIDSSLMRAHAGSGPGLAISAGLAERMGGRITVESAPGAGSTFRVTLPLAKAAAAAAPTPRRAEPPLRQGARVLVVEDSRQNQHLIEAVLRRDGIVCTAAFDGIEGVAAAQAGGFDLVIMDMQMPRMDGIAATAAIRALPAPMGRVPILALSANALDRQVAAMRAAGADTHLAKPFAIDALSRSVAALIGAALIGAALIGAGPARAVQPGSADVAGLDALAGLLGCDWAAERLSAMAGGLGWIDADPASPDMRRNAHRLVSEAGQLGLAALAEAAAGLEQALDAGGDLAGAHHALACEARAVRAALPILTAHLRHI</sequence>
<dbReference type="GO" id="GO:0005886">
    <property type="term" value="C:plasma membrane"/>
    <property type="evidence" value="ECO:0007669"/>
    <property type="project" value="UniProtKB-SubCell"/>
</dbReference>
<dbReference type="CDD" id="cd16922">
    <property type="entry name" value="HATPase_EvgS-ArcB-TorS-like"/>
    <property type="match status" value="1"/>
</dbReference>
<dbReference type="InterPro" id="IPR003661">
    <property type="entry name" value="HisK_dim/P_dom"/>
</dbReference>
<dbReference type="SUPFAM" id="SSF52172">
    <property type="entry name" value="CheY-like"/>
    <property type="match status" value="1"/>
</dbReference>
<dbReference type="PROSITE" id="PS50109">
    <property type="entry name" value="HIS_KIN"/>
    <property type="match status" value="1"/>
</dbReference>
<evidence type="ECO:0000256" key="2">
    <source>
        <dbReference type="ARBA" id="ARBA00012438"/>
    </source>
</evidence>
<dbReference type="Pfam" id="PF02518">
    <property type="entry name" value="HATPase_c"/>
    <property type="match status" value="1"/>
</dbReference>
<dbReference type="CDD" id="cd00082">
    <property type="entry name" value="HisKA"/>
    <property type="match status" value="1"/>
</dbReference>
<dbReference type="InterPro" id="IPR003594">
    <property type="entry name" value="HATPase_dom"/>
</dbReference>
<dbReference type="SMART" id="SM00387">
    <property type="entry name" value="HATPase_c"/>
    <property type="match status" value="1"/>
</dbReference>
<dbReference type="Proteomes" id="UP000244496">
    <property type="component" value="Chromosome"/>
</dbReference>
<comment type="catalytic activity">
    <reaction evidence="1">
        <text>ATP + protein L-histidine = ADP + protein N-phospho-L-histidine.</text>
        <dbReference type="EC" id="2.7.13.3"/>
    </reaction>
</comment>
<accession>A0A2S0UKE9</accession>
<keyword evidence="6" id="KW-1133">Transmembrane helix</keyword>
<proteinExistence type="predicted"/>
<evidence type="ECO:0000313" key="9">
    <source>
        <dbReference type="EMBL" id="AWB48282.1"/>
    </source>
</evidence>
<dbReference type="SUPFAM" id="SSF47226">
    <property type="entry name" value="Histidine-containing phosphotransfer domain, HPT domain"/>
    <property type="match status" value="1"/>
</dbReference>
<dbReference type="InterPro" id="IPR036890">
    <property type="entry name" value="HATPase_C_sf"/>
</dbReference>
<name>A0A2S0UKE9_9RHOB</name>
<dbReference type="InterPro" id="IPR001789">
    <property type="entry name" value="Sig_transdc_resp-reg_receiver"/>
</dbReference>
<organism evidence="9 10">
    <name type="scientific">Paragemmobacter aquarius</name>
    <dbReference type="NCBI Taxonomy" id="2169400"/>
    <lineage>
        <taxon>Bacteria</taxon>
        <taxon>Pseudomonadati</taxon>
        <taxon>Pseudomonadota</taxon>
        <taxon>Alphaproteobacteria</taxon>
        <taxon>Rhodobacterales</taxon>
        <taxon>Paracoccaceae</taxon>
        <taxon>Paragemmobacter</taxon>
    </lineage>
</organism>
<keyword evidence="6" id="KW-0472">Membrane</keyword>
<evidence type="ECO:0000256" key="6">
    <source>
        <dbReference type="SAM" id="Phobius"/>
    </source>
</evidence>
<dbReference type="AlphaFoldDB" id="A0A2S0UKE9"/>
<evidence type="ECO:0000313" key="10">
    <source>
        <dbReference type="Proteomes" id="UP000244496"/>
    </source>
</evidence>
<dbReference type="Gene3D" id="3.40.50.2300">
    <property type="match status" value="1"/>
</dbReference>
<dbReference type="InterPro" id="IPR005467">
    <property type="entry name" value="His_kinase_dom"/>
</dbReference>
<dbReference type="PANTHER" id="PTHR45339:SF5">
    <property type="entry name" value="HISTIDINE KINASE"/>
    <property type="match status" value="1"/>
</dbReference>
<dbReference type="SUPFAM" id="SSF55874">
    <property type="entry name" value="ATPase domain of HSP90 chaperone/DNA topoisomerase II/histidine kinase"/>
    <property type="match status" value="1"/>
</dbReference>
<dbReference type="SMART" id="SM00388">
    <property type="entry name" value="HisKA"/>
    <property type="match status" value="1"/>
</dbReference>
<dbReference type="InterPro" id="IPR008207">
    <property type="entry name" value="Sig_transdc_His_kin_Hpt_dom"/>
</dbReference>